<feature type="region of interest" description="Disordered" evidence="1">
    <location>
        <begin position="492"/>
        <end position="533"/>
    </location>
</feature>
<organism evidence="3 4">
    <name type="scientific">Allacma fusca</name>
    <dbReference type="NCBI Taxonomy" id="39272"/>
    <lineage>
        <taxon>Eukaryota</taxon>
        <taxon>Metazoa</taxon>
        <taxon>Ecdysozoa</taxon>
        <taxon>Arthropoda</taxon>
        <taxon>Hexapoda</taxon>
        <taxon>Collembola</taxon>
        <taxon>Symphypleona</taxon>
        <taxon>Sminthuridae</taxon>
        <taxon>Allacma</taxon>
    </lineage>
</organism>
<gene>
    <name evidence="3" type="ORF">AFUS01_LOCUS36213</name>
</gene>
<dbReference type="AlphaFoldDB" id="A0A8J2LPE1"/>
<feature type="compositionally biased region" description="Pro residues" evidence="1">
    <location>
        <begin position="213"/>
        <end position="242"/>
    </location>
</feature>
<evidence type="ECO:0000313" key="3">
    <source>
        <dbReference type="EMBL" id="CAG7826145.1"/>
    </source>
</evidence>
<dbReference type="EMBL" id="CAJVCH010538758">
    <property type="protein sequence ID" value="CAG7826145.1"/>
    <property type="molecule type" value="Genomic_DNA"/>
</dbReference>
<keyword evidence="2" id="KW-0732">Signal</keyword>
<feature type="chain" id="PRO_5035199870" evidence="2">
    <location>
        <begin position="18"/>
        <end position="718"/>
    </location>
</feature>
<feature type="region of interest" description="Disordered" evidence="1">
    <location>
        <begin position="428"/>
        <end position="451"/>
    </location>
</feature>
<feature type="region of interest" description="Disordered" evidence="1">
    <location>
        <begin position="461"/>
        <end position="480"/>
    </location>
</feature>
<sequence length="718" mass="74700">MFFQNFIFLILWSTVLGTNPLLNSWNNRQVHVPSHSQANFRYEGYTTKNIITGCQGVKFLDGSHRVEYYVIDNTGKKRIVRPGGTIAVALRASPNTERECSVKYSEMCFPAQCGVSTCGDVIGSMNNIGTSHFDAHTASLSSPLVPDVTARGSVNSRHAFGRVTGEGHFHDTAETELEIESQDFQVTEDEQIRRQSLLPCSQILHSIPQFPISSPPASLPPPPRPIHLPGLPPFHFSPPTGSPPIATSPTPGTPTVSPITPPPSSSGPATNPPSGSPTPSNNPTSGSPTPGNNPSGSPTPGNNPPSGSPTPGNNPPTGAPGTSPTPPPVGSPTVIPPPSVSPPCPSPTPTCSPQASPPGCTNPPPPPSCVSPPPPHPPSCVIPPPPPSCVSPPPPPPPSCVIPPPPPSCVSPPPPPPPSCVIPPPPPSCVSPPPPPPSCVSPPPPLPSCARPPSPPNCLAPTPQPACSPQPSPPKPPSCARPPPPLICPSSTPPPACSPQPTPPACTSPPPPPSCSPVTPHPVCSPQPAPPSCALPPRPPTCASPSNCPPPPPCPLSPKPGCPKLIPSAVPEAPEKILNSPPSLPLDHLPCPTTGPLCEHCQTSEDSSAQFIKSEYEPRSLPELMNIYEPSQPSTSSKQRQGDPAALFASLPGAIRGHPGIIYYPSCDRDAFRQVAVVPYCEFRNLKSKSSNEPEQTDPVPMHKSQELRLEQAQEAKN</sequence>
<evidence type="ECO:0000256" key="1">
    <source>
        <dbReference type="SAM" id="MobiDB-lite"/>
    </source>
</evidence>
<keyword evidence="4" id="KW-1185">Reference proteome</keyword>
<dbReference type="Proteomes" id="UP000708208">
    <property type="component" value="Unassembled WGS sequence"/>
</dbReference>
<comment type="caution">
    <text evidence="3">The sequence shown here is derived from an EMBL/GenBank/DDBJ whole genome shotgun (WGS) entry which is preliminary data.</text>
</comment>
<feature type="region of interest" description="Disordered" evidence="1">
    <location>
        <begin position="212"/>
        <end position="377"/>
    </location>
</feature>
<feature type="compositionally biased region" description="Pro residues" evidence="1">
    <location>
        <begin position="360"/>
        <end position="377"/>
    </location>
</feature>
<feature type="compositionally biased region" description="Pro residues" evidence="1">
    <location>
        <begin position="259"/>
        <end position="276"/>
    </location>
</feature>
<feature type="region of interest" description="Disordered" evidence="1">
    <location>
        <begin position="687"/>
        <end position="718"/>
    </location>
</feature>
<accession>A0A8J2LPE1</accession>
<feature type="compositionally biased region" description="Low complexity" evidence="1">
    <location>
        <begin position="277"/>
        <end position="300"/>
    </location>
</feature>
<dbReference type="OrthoDB" id="8299400at2759"/>
<evidence type="ECO:0000313" key="4">
    <source>
        <dbReference type="Proteomes" id="UP000708208"/>
    </source>
</evidence>
<name>A0A8J2LPE1_9HEXA</name>
<evidence type="ECO:0000256" key="2">
    <source>
        <dbReference type="SAM" id="SignalP"/>
    </source>
</evidence>
<feature type="compositionally biased region" description="Low complexity" evidence="1">
    <location>
        <begin position="247"/>
        <end position="258"/>
    </location>
</feature>
<feature type="compositionally biased region" description="Pro residues" evidence="1">
    <location>
        <begin position="301"/>
        <end position="350"/>
    </location>
</feature>
<reference evidence="3" key="1">
    <citation type="submission" date="2021-06" db="EMBL/GenBank/DDBJ databases">
        <authorList>
            <person name="Hodson N. C."/>
            <person name="Mongue J. A."/>
            <person name="Jaron S. K."/>
        </authorList>
    </citation>
    <scope>NUCLEOTIDE SEQUENCE</scope>
</reference>
<feature type="signal peptide" evidence="2">
    <location>
        <begin position="1"/>
        <end position="17"/>
    </location>
</feature>
<proteinExistence type="predicted"/>
<feature type="compositionally biased region" description="Basic and acidic residues" evidence="1">
    <location>
        <begin position="704"/>
        <end position="718"/>
    </location>
</feature>
<protein>
    <submittedName>
        <fullName evidence="3">Uncharacterized protein</fullName>
    </submittedName>
</protein>